<comment type="similarity">
    <text evidence="1">Belongs to the DNA/RNA non-specific endonuclease family.</text>
</comment>
<evidence type="ECO:0000259" key="8">
    <source>
        <dbReference type="SMART" id="SM00892"/>
    </source>
</evidence>
<dbReference type="InterPro" id="IPR040255">
    <property type="entry name" value="Non-specific_endonuclease"/>
</dbReference>
<feature type="chain" id="PRO_5002964592" evidence="6">
    <location>
        <begin position="24"/>
        <end position="383"/>
    </location>
</feature>
<dbReference type="EMBL" id="FJ439531">
    <property type="protein sequence ID" value="ACS93503.1"/>
    <property type="molecule type" value="mRNA"/>
</dbReference>
<dbReference type="InterPro" id="IPR044929">
    <property type="entry name" value="DNA/RNA_non-sp_Endonuclease_sf"/>
</dbReference>
<reference evidence="9" key="1">
    <citation type="journal article" date="2009" name="BMC Genomics">
        <title>Analysis of salivary transcripts and antigens of the sand fly Phlebotomus arabicus.</title>
        <authorList>
            <person name="Hostomska J."/>
            <person name="Volfova V."/>
            <person name="Mu J."/>
            <person name="Garfield M."/>
            <person name="Rohousova I."/>
            <person name="Volf P."/>
            <person name="Valenzuela J.G."/>
            <person name="Jochim R.C."/>
        </authorList>
    </citation>
    <scope>NUCLEOTIDE SEQUENCE</scope>
</reference>
<dbReference type="InterPro" id="IPR044925">
    <property type="entry name" value="His-Me_finger_sf"/>
</dbReference>
<dbReference type="GO" id="GO:0006309">
    <property type="term" value="P:apoptotic DNA fragmentation"/>
    <property type="evidence" value="ECO:0007669"/>
    <property type="project" value="TreeGrafter"/>
</dbReference>
<protein>
    <submittedName>
        <fullName evidence="9">Putative salivary endonuclease</fullName>
    </submittedName>
</protein>
<evidence type="ECO:0000259" key="7">
    <source>
        <dbReference type="SMART" id="SM00477"/>
    </source>
</evidence>
<feature type="active site" description="Proton acceptor" evidence="4">
    <location>
        <position position="209"/>
    </location>
</feature>
<dbReference type="SUPFAM" id="SSF54060">
    <property type="entry name" value="His-Me finger endonucleases"/>
    <property type="match status" value="1"/>
</dbReference>
<dbReference type="SMART" id="SM00892">
    <property type="entry name" value="Endonuclease_NS"/>
    <property type="match status" value="1"/>
</dbReference>
<proteinExistence type="evidence at transcript level"/>
<dbReference type="GO" id="GO:0003676">
    <property type="term" value="F:nucleic acid binding"/>
    <property type="evidence" value="ECO:0007669"/>
    <property type="project" value="InterPro"/>
</dbReference>
<dbReference type="GO" id="GO:0005743">
    <property type="term" value="C:mitochondrial inner membrane"/>
    <property type="evidence" value="ECO:0007669"/>
    <property type="project" value="TreeGrafter"/>
</dbReference>
<dbReference type="PANTHER" id="PTHR13966">
    <property type="entry name" value="ENDONUCLEASE RELATED"/>
    <property type="match status" value="1"/>
</dbReference>
<keyword evidence="5" id="KW-0479">Metal-binding</keyword>
<evidence type="ECO:0000256" key="5">
    <source>
        <dbReference type="PIRSR" id="PIRSR640255-2"/>
    </source>
</evidence>
<dbReference type="GO" id="GO:0046872">
    <property type="term" value="F:metal ion binding"/>
    <property type="evidence" value="ECO:0007669"/>
    <property type="project" value="UniProtKB-KW"/>
</dbReference>
<evidence type="ECO:0000256" key="1">
    <source>
        <dbReference type="ARBA" id="ARBA00010052"/>
    </source>
</evidence>
<dbReference type="AlphaFoldDB" id="C6FX63"/>
<evidence type="ECO:0000256" key="3">
    <source>
        <dbReference type="ARBA" id="ARBA00022759"/>
    </source>
</evidence>
<dbReference type="Gene3D" id="3.40.570.10">
    <property type="entry name" value="Extracellular Endonuclease, subunit A"/>
    <property type="match status" value="1"/>
</dbReference>
<dbReference type="PANTHER" id="PTHR13966:SF17">
    <property type="entry name" value="ENDONUCLEASE-RELATED"/>
    <property type="match status" value="1"/>
</dbReference>
<name>C6FX63_9DIPT</name>
<evidence type="ECO:0000256" key="4">
    <source>
        <dbReference type="PIRSR" id="PIRSR640255-1"/>
    </source>
</evidence>
<dbReference type="InterPro" id="IPR020821">
    <property type="entry name" value="ENPP1-3/EXOG-like_nuc-like"/>
</dbReference>
<dbReference type="GO" id="GO:0004521">
    <property type="term" value="F:RNA endonuclease activity"/>
    <property type="evidence" value="ECO:0007669"/>
    <property type="project" value="TreeGrafter"/>
</dbReference>
<organism evidence="9">
    <name type="scientific">Phlebotomus arabicus</name>
    <dbReference type="NCBI Taxonomy" id="578135"/>
    <lineage>
        <taxon>Eukaryota</taxon>
        <taxon>Metazoa</taxon>
        <taxon>Ecdysozoa</taxon>
        <taxon>Arthropoda</taxon>
        <taxon>Hexapoda</taxon>
        <taxon>Insecta</taxon>
        <taxon>Pterygota</taxon>
        <taxon>Neoptera</taxon>
        <taxon>Endopterygota</taxon>
        <taxon>Diptera</taxon>
        <taxon>Nematocera</taxon>
        <taxon>Psychodoidea</taxon>
        <taxon>Psychodidae</taxon>
        <taxon>Phlebotomus</taxon>
        <taxon>Adlerius</taxon>
    </lineage>
</organism>
<evidence type="ECO:0000256" key="2">
    <source>
        <dbReference type="ARBA" id="ARBA00022722"/>
    </source>
</evidence>
<feature type="binding site" evidence="5">
    <location>
        <position position="239"/>
    </location>
    <ligand>
        <name>Mg(2+)</name>
        <dbReference type="ChEBI" id="CHEBI:18420"/>
        <note>catalytic</note>
    </ligand>
</feature>
<sequence length="383" mass="43088">MINSTVLRFTFLLLILLCSKSQSAPKSCSITLPTSIPTKGEPIYLNTNGSAFRPDGGLTQLGIGDSISIYCPGQEKLKSVTCNRQFSLESISCTSSVHSELVTTEEECGTGGKWYKIGFALPTNDFHTIYKTCFNKQKLTPIYSYHVINGKAVGYHVKQPRGNFRPGKGVYRKININELYKTHISRFKKLFGPTQTFFRKPLHYLSRGHLSPEVDFVFGNEQHATEFYINTAPQYQSINQGNWLRVEKHVRSLAKALQKDLHVVTGVLGILRFSNKRADKEIYLGDDVIPVPDVFWKAVLEPTASSAIVFIASNNPHEKTFKHICKDVCEASGFGNQNFSNHTLGFTICCQLLDFIGKSKVVLPKELQVKNYRKLLKLPKVKQ</sequence>
<dbReference type="GO" id="GO:0005634">
    <property type="term" value="C:nucleus"/>
    <property type="evidence" value="ECO:0007669"/>
    <property type="project" value="TreeGrafter"/>
</dbReference>
<dbReference type="GO" id="GO:0000014">
    <property type="term" value="F:single-stranded DNA endodeoxyribonuclease activity"/>
    <property type="evidence" value="ECO:0007669"/>
    <property type="project" value="TreeGrafter"/>
</dbReference>
<dbReference type="SMART" id="SM00477">
    <property type="entry name" value="NUC"/>
    <property type="match status" value="1"/>
</dbReference>
<dbReference type="Pfam" id="PF01223">
    <property type="entry name" value="Endonuclease_NS"/>
    <property type="match status" value="1"/>
</dbReference>
<keyword evidence="3 9" id="KW-0255">Endonuclease</keyword>
<evidence type="ECO:0000313" key="9">
    <source>
        <dbReference type="EMBL" id="ACS93503.1"/>
    </source>
</evidence>
<feature type="signal peptide" evidence="6">
    <location>
        <begin position="1"/>
        <end position="23"/>
    </location>
</feature>
<evidence type="ECO:0000256" key="6">
    <source>
        <dbReference type="SAM" id="SignalP"/>
    </source>
</evidence>
<keyword evidence="2" id="KW-0540">Nuclease</keyword>
<keyword evidence="3 9" id="KW-0378">Hydrolase</keyword>
<keyword evidence="6" id="KW-0732">Signal</keyword>
<accession>C6FX63</accession>
<feature type="domain" description="ENPP1-3/EXOG-like endonuclease/phosphodiesterase" evidence="7">
    <location>
        <begin position="127"/>
        <end position="341"/>
    </location>
</feature>
<dbReference type="InterPro" id="IPR001604">
    <property type="entry name" value="Endo_G_ENPP1-like_dom"/>
</dbReference>
<feature type="domain" description="DNA/RNA non-specific endonuclease/pyrophosphatase/phosphodiesterase" evidence="8">
    <location>
        <begin position="126"/>
        <end position="355"/>
    </location>
</feature>